<reference evidence="4 5" key="1">
    <citation type="submission" date="2020-08" db="EMBL/GenBank/DDBJ databases">
        <title>Genomic Encyclopedia of Type Strains, Phase IV (KMG-IV): sequencing the most valuable type-strain genomes for metagenomic binning, comparative biology and taxonomic classification.</title>
        <authorList>
            <person name="Goeker M."/>
        </authorList>
    </citation>
    <scope>NUCLEOTIDE SEQUENCE [LARGE SCALE GENOMIC DNA]</scope>
    <source>
        <strain evidence="4 5">DSM 19979</strain>
    </source>
</reference>
<evidence type="ECO:0000256" key="2">
    <source>
        <dbReference type="SAM" id="SignalP"/>
    </source>
</evidence>
<evidence type="ECO:0000259" key="3">
    <source>
        <dbReference type="PROSITE" id="PS50911"/>
    </source>
</evidence>
<feature type="signal peptide" evidence="2">
    <location>
        <begin position="1"/>
        <end position="22"/>
    </location>
</feature>
<evidence type="ECO:0000313" key="5">
    <source>
        <dbReference type="Proteomes" id="UP000553193"/>
    </source>
</evidence>
<feature type="compositionally biased region" description="Low complexity" evidence="1">
    <location>
        <begin position="32"/>
        <end position="51"/>
    </location>
</feature>
<accession>A0A840AFE1</accession>
<keyword evidence="2" id="KW-0732">Signal</keyword>
<dbReference type="Proteomes" id="UP000553193">
    <property type="component" value="Unassembled WGS sequence"/>
</dbReference>
<gene>
    <name evidence="4" type="ORF">GGQ83_002367</name>
</gene>
<dbReference type="InterPro" id="IPR007921">
    <property type="entry name" value="CHAP_dom"/>
</dbReference>
<dbReference type="EMBL" id="JACIDJ010000003">
    <property type="protein sequence ID" value="MBB3898924.1"/>
    <property type="molecule type" value="Genomic_DNA"/>
</dbReference>
<keyword evidence="5" id="KW-1185">Reference proteome</keyword>
<feature type="chain" id="PRO_5032721266" evidence="2">
    <location>
        <begin position="23"/>
        <end position="220"/>
    </location>
</feature>
<sequence>MRHVAAIFAMSLALSWAPDAYAARGDARTETRNPTATSRPAATRPAPARTTSGQRAATSRGISCVPYARQVTGMEISGNGRDWWHNAAGRYARGQRPERGSILSFPASGGMRMGHVAVVSRVVDTRVIEIDHANWGGPGIRRGSVMRGVRVQDVSPGNDWTQVRVQVGHSAEAFGRVYPTHGFIHNRPAGSMVAQASAPAAPAQRAHAPLTAQQLADARR</sequence>
<dbReference type="Gene3D" id="3.90.1720.10">
    <property type="entry name" value="endopeptidase domain like (from Nostoc punctiforme)"/>
    <property type="match status" value="1"/>
</dbReference>
<dbReference type="SUPFAM" id="SSF54001">
    <property type="entry name" value="Cysteine proteinases"/>
    <property type="match status" value="1"/>
</dbReference>
<feature type="region of interest" description="Disordered" evidence="1">
    <location>
        <begin position="25"/>
        <end position="61"/>
    </location>
</feature>
<feature type="compositionally biased region" description="Polar residues" evidence="1">
    <location>
        <begin position="52"/>
        <end position="61"/>
    </location>
</feature>
<dbReference type="Pfam" id="PF05257">
    <property type="entry name" value="CHAP"/>
    <property type="match status" value="1"/>
</dbReference>
<evidence type="ECO:0000256" key="1">
    <source>
        <dbReference type="SAM" id="MobiDB-lite"/>
    </source>
</evidence>
<proteinExistence type="predicted"/>
<protein>
    <submittedName>
        <fullName evidence="4">Surface antigen</fullName>
    </submittedName>
</protein>
<feature type="region of interest" description="Disordered" evidence="1">
    <location>
        <begin position="197"/>
        <end position="220"/>
    </location>
</feature>
<dbReference type="InterPro" id="IPR038765">
    <property type="entry name" value="Papain-like_cys_pep_sf"/>
</dbReference>
<dbReference type="AlphaFoldDB" id="A0A840AFE1"/>
<feature type="domain" description="Peptidase C51" evidence="3">
    <location>
        <begin position="39"/>
        <end position="162"/>
    </location>
</feature>
<feature type="compositionally biased region" description="Low complexity" evidence="1">
    <location>
        <begin position="197"/>
        <end position="212"/>
    </location>
</feature>
<dbReference type="RefSeq" id="WP_184384179.1">
    <property type="nucleotide sequence ID" value="NZ_JACIDJ010000003.1"/>
</dbReference>
<evidence type="ECO:0000313" key="4">
    <source>
        <dbReference type="EMBL" id="MBB3898924.1"/>
    </source>
</evidence>
<name>A0A840AFE1_9PROT</name>
<dbReference type="PROSITE" id="PS50911">
    <property type="entry name" value="CHAP"/>
    <property type="match status" value="1"/>
</dbReference>
<comment type="caution">
    <text evidence="4">The sequence shown here is derived from an EMBL/GenBank/DDBJ whole genome shotgun (WGS) entry which is preliminary data.</text>
</comment>
<organism evidence="4 5">
    <name type="scientific">Roseococcus suduntuyensis</name>
    <dbReference type="NCBI Taxonomy" id="455361"/>
    <lineage>
        <taxon>Bacteria</taxon>
        <taxon>Pseudomonadati</taxon>
        <taxon>Pseudomonadota</taxon>
        <taxon>Alphaproteobacteria</taxon>
        <taxon>Acetobacterales</taxon>
        <taxon>Roseomonadaceae</taxon>
        <taxon>Roseococcus</taxon>
    </lineage>
</organism>